<dbReference type="AlphaFoldDB" id="A0A8K0KHK0"/>
<comment type="caution">
    <text evidence="3">The sequence shown here is derived from an EMBL/GenBank/DDBJ whole genome shotgun (WGS) entry which is preliminary data.</text>
</comment>
<organism evidence="3 4">
    <name type="scientific">Ladona fulva</name>
    <name type="common">Scarce chaser dragonfly</name>
    <name type="synonym">Libellula fulva</name>
    <dbReference type="NCBI Taxonomy" id="123851"/>
    <lineage>
        <taxon>Eukaryota</taxon>
        <taxon>Metazoa</taxon>
        <taxon>Ecdysozoa</taxon>
        <taxon>Arthropoda</taxon>
        <taxon>Hexapoda</taxon>
        <taxon>Insecta</taxon>
        <taxon>Pterygota</taxon>
        <taxon>Palaeoptera</taxon>
        <taxon>Odonata</taxon>
        <taxon>Epiprocta</taxon>
        <taxon>Anisoptera</taxon>
        <taxon>Libelluloidea</taxon>
        <taxon>Libellulidae</taxon>
        <taxon>Ladona</taxon>
    </lineage>
</organism>
<gene>
    <name evidence="3" type="ORF">J437_LFUL014839</name>
</gene>
<dbReference type="SUPFAM" id="SSF100895">
    <property type="entry name" value="Kazal-type serine protease inhibitors"/>
    <property type="match status" value="1"/>
</dbReference>
<reference evidence="3" key="1">
    <citation type="submission" date="2013-04" db="EMBL/GenBank/DDBJ databases">
        <authorList>
            <person name="Qu J."/>
            <person name="Murali S.C."/>
            <person name="Bandaranaike D."/>
            <person name="Bellair M."/>
            <person name="Blankenburg K."/>
            <person name="Chao H."/>
            <person name="Dinh H."/>
            <person name="Doddapaneni H."/>
            <person name="Downs B."/>
            <person name="Dugan-Rocha S."/>
            <person name="Elkadiri S."/>
            <person name="Gnanaolivu R.D."/>
            <person name="Hernandez B."/>
            <person name="Javaid M."/>
            <person name="Jayaseelan J.C."/>
            <person name="Lee S."/>
            <person name="Li M."/>
            <person name="Ming W."/>
            <person name="Munidasa M."/>
            <person name="Muniz J."/>
            <person name="Nguyen L."/>
            <person name="Ongeri F."/>
            <person name="Osuji N."/>
            <person name="Pu L.-L."/>
            <person name="Puazo M."/>
            <person name="Qu C."/>
            <person name="Quiroz J."/>
            <person name="Raj R."/>
            <person name="Weissenberger G."/>
            <person name="Xin Y."/>
            <person name="Zou X."/>
            <person name="Han Y."/>
            <person name="Richards S."/>
            <person name="Worley K."/>
            <person name="Muzny D."/>
            <person name="Gibbs R."/>
        </authorList>
    </citation>
    <scope>NUCLEOTIDE SEQUENCE</scope>
    <source>
        <strain evidence="3">Sampled in the wild</strain>
    </source>
</reference>
<keyword evidence="1" id="KW-0732">Signal</keyword>
<name>A0A8K0KHK0_LADFU</name>
<dbReference type="Pfam" id="PF07648">
    <property type="entry name" value="Kazal_2"/>
    <property type="match status" value="1"/>
</dbReference>
<dbReference type="CDD" id="cd00104">
    <property type="entry name" value="KAZAL_FS"/>
    <property type="match status" value="1"/>
</dbReference>
<dbReference type="PROSITE" id="PS51465">
    <property type="entry name" value="KAZAL_2"/>
    <property type="match status" value="1"/>
</dbReference>
<dbReference type="InterPro" id="IPR036058">
    <property type="entry name" value="Kazal_dom_sf"/>
</dbReference>
<sequence>MKQLAIAFLAVALFSVVAAESNDCPRACPLIYGPVCGSDAAGNKETFDNMCMYNLHNCRQRKNGLPELTTVTTGRCI</sequence>
<dbReference type="SMART" id="SM00280">
    <property type="entry name" value="KAZAL"/>
    <property type="match status" value="1"/>
</dbReference>
<feature type="signal peptide" evidence="1">
    <location>
        <begin position="1"/>
        <end position="19"/>
    </location>
</feature>
<accession>A0A8K0KHK0</accession>
<evidence type="ECO:0000313" key="4">
    <source>
        <dbReference type="Proteomes" id="UP000792457"/>
    </source>
</evidence>
<reference evidence="3" key="2">
    <citation type="submission" date="2017-10" db="EMBL/GenBank/DDBJ databases">
        <title>Ladona fulva Genome sequencing and assembly.</title>
        <authorList>
            <person name="Murali S."/>
            <person name="Richards S."/>
            <person name="Bandaranaike D."/>
            <person name="Bellair M."/>
            <person name="Blankenburg K."/>
            <person name="Chao H."/>
            <person name="Dinh H."/>
            <person name="Doddapaneni H."/>
            <person name="Dugan-Rocha S."/>
            <person name="Elkadiri S."/>
            <person name="Gnanaolivu R."/>
            <person name="Hernandez B."/>
            <person name="Skinner E."/>
            <person name="Javaid M."/>
            <person name="Lee S."/>
            <person name="Li M."/>
            <person name="Ming W."/>
            <person name="Munidasa M."/>
            <person name="Muniz J."/>
            <person name="Nguyen L."/>
            <person name="Hughes D."/>
            <person name="Osuji N."/>
            <person name="Pu L.-L."/>
            <person name="Puazo M."/>
            <person name="Qu C."/>
            <person name="Quiroz J."/>
            <person name="Raj R."/>
            <person name="Weissenberger G."/>
            <person name="Xin Y."/>
            <person name="Zou X."/>
            <person name="Han Y."/>
            <person name="Worley K."/>
            <person name="Muzny D."/>
            <person name="Gibbs R."/>
        </authorList>
    </citation>
    <scope>NUCLEOTIDE SEQUENCE</scope>
    <source>
        <strain evidence="3">Sampled in the wild</strain>
    </source>
</reference>
<dbReference type="InterPro" id="IPR002350">
    <property type="entry name" value="Kazal_dom"/>
</dbReference>
<dbReference type="Proteomes" id="UP000792457">
    <property type="component" value="Unassembled WGS sequence"/>
</dbReference>
<dbReference type="EMBL" id="KZ308803">
    <property type="protein sequence ID" value="KAG8234374.1"/>
    <property type="molecule type" value="Genomic_DNA"/>
</dbReference>
<protein>
    <recommendedName>
        <fullName evidence="2">Kazal-like domain-containing protein</fullName>
    </recommendedName>
</protein>
<keyword evidence="4" id="KW-1185">Reference proteome</keyword>
<dbReference type="Gene3D" id="3.30.60.30">
    <property type="match status" value="1"/>
</dbReference>
<feature type="chain" id="PRO_5035468296" description="Kazal-like domain-containing protein" evidence="1">
    <location>
        <begin position="20"/>
        <end position="77"/>
    </location>
</feature>
<feature type="domain" description="Kazal-like" evidence="2">
    <location>
        <begin position="18"/>
        <end position="77"/>
    </location>
</feature>
<dbReference type="OrthoDB" id="126772at2759"/>
<evidence type="ECO:0000256" key="1">
    <source>
        <dbReference type="SAM" id="SignalP"/>
    </source>
</evidence>
<evidence type="ECO:0000259" key="2">
    <source>
        <dbReference type="PROSITE" id="PS51465"/>
    </source>
</evidence>
<evidence type="ECO:0000313" key="3">
    <source>
        <dbReference type="EMBL" id="KAG8234374.1"/>
    </source>
</evidence>
<proteinExistence type="predicted"/>